<evidence type="ECO:0000256" key="1">
    <source>
        <dbReference type="ARBA" id="ARBA00022481"/>
    </source>
</evidence>
<evidence type="ECO:0000313" key="8">
    <source>
        <dbReference type="Proteomes" id="UP000287651"/>
    </source>
</evidence>
<name>A0A426Y4S7_ENSVE</name>
<dbReference type="InterPro" id="IPR006121">
    <property type="entry name" value="HMA_dom"/>
</dbReference>
<reference evidence="7 8" key="1">
    <citation type="journal article" date="2014" name="Agronomy (Basel)">
        <title>A Draft Genome Sequence for Ensete ventricosum, the Drought-Tolerant Tree Against Hunger.</title>
        <authorList>
            <person name="Harrison J."/>
            <person name="Moore K.A."/>
            <person name="Paszkiewicz K."/>
            <person name="Jones T."/>
            <person name="Grant M."/>
            <person name="Ambacheew D."/>
            <person name="Muzemil S."/>
            <person name="Studholme D.J."/>
        </authorList>
    </citation>
    <scope>NUCLEOTIDE SEQUENCE [LARGE SCALE GENOMIC DNA]</scope>
</reference>
<keyword evidence="3" id="KW-0449">Lipoprotein</keyword>
<keyword evidence="3" id="KW-0636">Prenylation</keyword>
<feature type="compositionally biased region" description="Basic and acidic residues" evidence="5">
    <location>
        <begin position="91"/>
        <end position="105"/>
    </location>
</feature>
<dbReference type="EMBL" id="AMZH03014964">
    <property type="protein sequence ID" value="RRT46779.1"/>
    <property type="molecule type" value="Genomic_DNA"/>
</dbReference>
<feature type="domain" description="HMA" evidence="6">
    <location>
        <begin position="11"/>
        <end position="75"/>
    </location>
</feature>
<feature type="compositionally biased region" description="Basic and acidic residues" evidence="5">
    <location>
        <begin position="233"/>
        <end position="242"/>
    </location>
</feature>
<dbReference type="SUPFAM" id="SSF55008">
    <property type="entry name" value="HMA, heavy metal-associated domain"/>
    <property type="match status" value="1"/>
</dbReference>
<protein>
    <recommendedName>
        <fullName evidence="6">HMA domain-containing protein</fullName>
    </recommendedName>
</protein>
<proteinExistence type="inferred from homology"/>
<dbReference type="CDD" id="cd00371">
    <property type="entry name" value="HMA"/>
    <property type="match status" value="1"/>
</dbReference>
<dbReference type="Proteomes" id="UP000287651">
    <property type="component" value="Unassembled WGS sequence"/>
</dbReference>
<comment type="similarity">
    <text evidence="4">Belongs to the HIPP family.</text>
</comment>
<feature type="region of interest" description="Disordered" evidence="5">
    <location>
        <begin position="91"/>
        <end position="122"/>
    </location>
</feature>
<dbReference type="PANTHER" id="PTHR45868:SF93">
    <property type="entry name" value="OS12G0144600 PROTEIN"/>
    <property type="match status" value="1"/>
</dbReference>
<feature type="compositionally biased region" description="Acidic residues" evidence="5">
    <location>
        <begin position="150"/>
        <end position="178"/>
    </location>
</feature>
<evidence type="ECO:0000259" key="6">
    <source>
        <dbReference type="PROSITE" id="PS50846"/>
    </source>
</evidence>
<feature type="compositionally biased region" description="Gly residues" evidence="5">
    <location>
        <begin position="258"/>
        <end position="270"/>
    </location>
</feature>
<feature type="region of interest" description="Disordered" evidence="5">
    <location>
        <begin position="141"/>
        <end position="271"/>
    </location>
</feature>
<evidence type="ECO:0000256" key="4">
    <source>
        <dbReference type="ARBA" id="ARBA00024045"/>
    </source>
</evidence>
<feature type="compositionally biased region" description="Basic and acidic residues" evidence="5">
    <location>
        <begin position="179"/>
        <end position="192"/>
    </location>
</feature>
<organism evidence="7 8">
    <name type="scientific">Ensete ventricosum</name>
    <name type="common">Abyssinian banana</name>
    <name type="synonym">Musa ensete</name>
    <dbReference type="NCBI Taxonomy" id="4639"/>
    <lineage>
        <taxon>Eukaryota</taxon>
        <taxon>Viridiplantae</taxon>
        <taxon>Streptophyta</taxon>
        <taxon>Embryophyta</taxon>
        <taxon>Tracheophyta</taxon>
        <taxon>Spermatophyta</taxon>
        <taxon>Magnoliopsida</taxon>
        <taxon>Liliopsida</taxon>
        <taxon>Zingiberales</taxon>
        <taxon>Musaceae</taxon>
        <taxon>Ensete</taxon>
    </lineage>
</organism>
<dbReference type="Gene3D" id="3.30.70.100">
    <property type="match status" value="1"/>
</dbReference>
<dbReference type="InterPro" id="IPR036163">
    <property type="entry name" value="HMA_dom_sf"/>
</dbReference>
<feature type="compositionally biased region" description="Gly residues" evidence="5">
    <location>
        <begin position="193"/>
        <end position="205"/>
    </location>
</feature>
<evidence type="ECO:0000256" key="5">
    <source>
        <dbReference type="SAM" id="MobiDB-lite"/>
    </source>
</evidence>
<gene>
    <name evidence="7" type="ORF">B296_00045077</name>
</gene>
<sequence length="384" mass="40982">MVVLPSHISQASFAQLKEGCLVSGKDEQRRREKASENTGVYTTTIDAEERKVTVTGNVDPAVLIAKLSKAGKHARLWSSKAGNHHTLTDQLEHAKAQQQKEDQKTQKKGQRPQQQAKGFKDLKFPNLKGLKLPFGKANRTVRFDLPPKEDVDDGSEYSDDDSDEFEDDDGLDDMDSFEEDVHGKVMGKDKKGAAGGGGGGGGGGVQAQNKAMGGSNVIGGGSHSQGGGGGGKNGHEARDSKHGGKRTKGGNGNPPQGGKKGGGGSNGMRGVGQLNMMGQMGHIPAVQRLSAGGRIPGYFQGGNVPPEMMMVGTNPYHHHQQQQQQRMMMMMMMNGQDRAAFPPPVGYGYGYGRPVYMLPPPPTHPQAEPFTMFSDENPNSCSVM</sequence>
<evidence type="ECO:0000256" key="3">
    <source>
        <dbReference type="ARBA" id="ARBA00023289"/>
    </source>
</evidence>
<keyword evidence="1" id="KW-0488">Methylation</keyword>
<dbReference type="PANTHER" id="PTHR45868">
    <property type="entry name" value="HEAVY METAL-ASSOCIATED ISOPRENYLATED PLANT PROTEIN 33-RELATED"/>
    <property type="match status" value="1"/>
</dbReference>
<dbReference type="Pfam" id="PF00403">
    <property type="entry name" value="HMA"/>
    <property type="match status" value="1"/>
</dbReference>
<feature type="compositionally biased region" description="Gly residues" evidence="5">
    <location>
        <begin position="216"/>
        <end position="232"/>
    </location>
</feature>
<comment type="caution">
    <text evidence="7">The sequence shown here is derived from an EMBL/GenBank/DDBJ whole genome shotgun (WGS) entry which is preliminary data.</text>
</comment>
<keyword evidence="2" id="KW-0479">Metal-binding</keyword>
<dbReference type="AlphaFoldDB" id="A0A426Y4S7"/>
<evidence type="ECO:0000313" key="7">
    <source>
        <dbReference type="EMBL" id="RRT46779.1"/>
    </source>
</evidence>
<accession>A0A426Y4S7</accession>
<dbReference type="GO" id="GO:0046872">
    <property type="term" value="F:metal ion binding"/>
    <property type="evidence" value="ECO:0007669"/>
    <property type="project" value="UniProtKB-KW"/>
</dbReference>
<evidence type="ECO:0000256" key="2">
    <source>
        <dbReference type="ARBA" id="ARBA00022723"/>
    </source>
</evidence>
<dbReference type="PROSITE" id="PS50846">
    <property type="entry name" value="HMA_2"/>
    <property type="match status" value="1"/>
</dbReference>